<organism evidence="1 2">
    <name type="scientific">Hibiscus sabdariffa</name>
    <name type="common">roselle</name>
    <dbReference type="NCBI Taxonomy" id="183260"/>
    <lineage>
        <taxon>Eukaryota</taxon>
        <taxon>Viridiplantae</taxon>
        <taxon>Streptophyta</taxon>
        <taxon>Embryophyta</taxon>
        <taxon>Tracheophyta</taxon>
        <taxon>Spermatophyta</taxon>
        <taxon>Magnoliopsida</taxon>
        <taxon>eudicotyledons</taxon>
        <taxon>Gunneridae</taxon>
        <taxon>Pentapetalae</taxon>
        <taxon>rosids</taxon>
        <taxon>malvids</taxon>
        <taxon>Malvales</taxon>
        <taxon>Malvaceae</taxon>
        <taxon>Malvoideae</taxon>
        <taxon>Hibiscus</taxon>
    </lineage>
</organism>
<name>A0ABR2CIJ4_9ROSI</name>
<protein>
    <submittedName>
        <fullName evidence="1">Uncharacterized protein</fullName>
    </submittedName>
</protein>
<dbReference type="EMBL" id="JBBPBM010000051">
    <property type="protein sequence ID" value="KAK8519413.1"/>
    <property type="molecule type" value="Genomic_DNA"/>
</dbReference>
<evidence type="ECO:0000313" key="1">
    <source>
        <dbReference type="EMBL" id="KAK8519413.1"/>
    </source>
</evidence>
<gene>
    <name evidence="1" type="ORF">V6N12_025452</name>
</gene>
<accession>A0ABR2CIJ4</accession>
<evidence type="ECO:0000313" key="2">
    <source>
        <dbReference type="Proteomes" id="UP001472677"/>
    </source>
</evidence>
<reference evidence="1 2" key="1">
    <citation type="journal article" date="2024" name="G3 (Bethesda)">
        <title>Genome assembly of Hibiscus sabdariffa L. provides insights into metabolisms of medicinal natural products.</title>
        <authorList>
            <person name="Kim T."/>
        </authorList>
    </citation>
    <scope>NUCLEOTIDE SEQUENCE [LARGE SCALE GENOMIC DNA]</scope>
    <source>
        <strain evidence="1">TK-2024</strain>
        <tissue evidence="1">Old leaves</tissue>
    </source>
</reference>
<keyword evidence="2" id="KW-1185">Reference proteome</keyword>
<sequence length="71" mass="7984">MVMSKRCHSCGNGLDYAKCGLLKAVLVIIRCFFLRKSSRKASDHLAHLQHSLSLPAALFLNHVPNTSRWMC</sequence>
<dbReference type="Proteomes" id="UP001472677">
    <property type="component" value="Unassembled WGS sequence"/>
</dbReference>
<comment type="caution">
    <text evidence="1">The sequence shown here is derived from an EMBL/GenBank/DDBJ whole genome shotgun (WGS) entry which is preliminary data.</text>
</comment>
<proteinExistence type="predicted"/>